<dbReference type="InterPro" id="IPR023298">
    <property type="entry name" value="ATPase_P-typ_TM_dom_sf"/>
</dbReference>
<dbReference type="GO" id="GO:0005507">
    <property type="term" value="F:copper ion binding"/>
    <property type="evidence" value="ECO:0007669"/>
    <property type="project" value="TreeGrafter"/>
</dbReference>
<proteinExistence type="inferred from homology"/>
<keyword evidence="8" id="KW-0187">Copper transport</keyword>
<evidence type="ECO:0000256" key="9">
    <source>
        <dbReference type="ARBA" id="ARBA00022840"/>
    </source>
</evidence>
<feature type="transmembrane region" description="Helical" evidence="15">
    <location>
        <begin position="155"/>
        <end position="172"/>
    </location>
</feature>
<feature type="transmembrane region" description="Helical" evidence="15">
    <location>
        <begin position="307"/>
        <end position="329"/>
    </location>
</feature>
<comment type="catalytic activity">
    <reaction evidence="14">
        <text>Cu(+)(in) + ATP + H2O = Cu(+)(out) + ADP + phosphate + H(+)</text>
        <dbReference type="Rhea" id="RHEA:25792"/>
        <dbReference type="ChEBI" id="CHEBI:15377"/>
        <dbReference type="ChEBI" id="CHEBI:15378"/>
        <dbReference type="ChEBI" id="CHEBI:30616"/>
        <dbReference type="ChEBI" id="CHEBI:43474"/>
        <dbReference type="ChEBI" id="CHEBI:49552"/>
        <dbReference type="ChEBI" id="CHEBI:456216"/>
        <dbReference type="EC" id="7.2.2.8"/>
    </reaction>
</comment>
<dbReference type="STRING" id="1423719.FC66_GL000904"/>
<dbReference type="InterPro" id="IPR018303">
    <property type="entry name" value="ATPase_P-typ_P_site"/>
</dbReference>
<evidence type="ECO:0000256" key="11">
    <source>
        <dbReference type="ARBA" id="ARBA00022989"/>
    </source>
</evidence>
<dbReference type="InterPro" id="IPR059000">
    <property type="entry name" value="ATPase_P-type_domA"/>
</dbReference>
<dbReference type="PRINTS" id="PR00943">
    <property type="entry name" value="CUATPASE"/>
</dbReference>
<keyword evidence="11 15" id="KW-1133">Transmembrane helix</keyword>
<keyword evidence="6 15" id="KW-0479">Metal-binding</keyword>
<dbReference type="PANTHER" id="PTHR43520">
    <property type="entry name" value="ATP7, ISOFORM B"/>
    <property type="match status" value="1"/>
</dbReference>
<dbReference type="NCBIfam" id="TIGR01525">
    <property type="entry name" value="ATPase-IB_hvy"/>
    <property type="match status" value="1"/>
</dbReference>
<keyword evidence="5 15" id="KW-0812">Transmembrane</keyword>
<evidence type="ECO:0000256" key="8">
    <source>
        <dbReference type="ARBA" id="ARBA00022796"/>
    </source>
</evidence>
<evidence type="ECO:0000256" key="3">
    <source>
        <dbReference type="ARBA" id="ARBA00012517"/>
    </source>
</evidence>
<dbReference type="InterPro" id="IPR023214">
    <property type="entry name" value="HAD_sf"/>
</dbReference>
<keyword evidence="8" id="KW-0813">Transport</keyword>
<dbReference type="EC" id="7.2.2.8" evidence="3"/>
<reference evidence="17 18" key="1">
    <citation type="journal article" date="2015" name="Genome Announc.">
        <title>Expanding the biotechnology potential of lactobacilli through comparative genomics of 213 strains and associated genera.</title>
        <authorList>
            <person name="Sun Z."/>
            <person name="Harris H.M."/>
            <person name="McCann A."/>
            <person name="Guo C."/>
            <person name="Argimon S."/>
            <person name="Zhang W."/>
            <person name="Yang X."/>
            <person name="Jeffery I.B."/>
            <person name="Cooney J.C."/>
            <person name="Kagawa T.F."/>
            <person name="Liu W."/>
            <person name="Song Y."/>
            <person name="Salvetti E."/>
            <person name="Wrobel A."/>
            <person name="Rasinkangas P."/>
            <person name="Parkhill J."/>
            <person name="Rea M.C."/>
            <person name="O'Sullivan O."/>
            <person name="Ritari J."/>
            <person name="Douillard F.P."/>
            <person name="Paul Ross R."/>
            <person name="Yang R."/>
            <person name="Briner A.E."/>
            <person name="Felis G.E."/>
            <person name="de Vos W.M."/>
            <person name="Barrangou R."/>
            <person name="Klaenhammer T.R."/>
            <person name="Caufield P.W."/>
            <person name="Cui Y."/>
            <person name="Zhang H."/>
            <person name="O'Toole P.W."/>
        </authorList>
    </citation>
    <scope>NUCLEOTIDE SEQUENCE [LARGE SCALE GENOMIC DNA]</scope>
    <source>
        <strain evidence="17 18">DSM 15638</strain>
    </source>
</reference>
<keyword evidence="13 15" id="KW-0472">Membrane</keyword>
<keyword evidence="9 15" id="KW-0067">ATP-binding</keyword>
<feature type="transmembrane region" description="Helical" evidence="15">
    <location>
        <begin position="82"/>
        <end position="101"/>
    </location>
</feature>
<evidence type="ECO:0000259" key="16">
    <source>
        <dbReference type="Pfam" id="PF00122"/>
    </source>
</evidence>
<dbReference type="NCBIfam" id="TIGR01511">
    <property type="entry name" value="ATPase-IB1_Cu"/>
    <property type="match status" value="1"/>
</dbReference>
<dbReference type="PROSITE" id="PS00154">
    <property type="entry name" value="ATPASE_E1_E2"/>
    <property type="match status" value="1"/>
</dbReference>
<dbReference type="Gene3D" id="3.40.50.1000">
    <property type="entry name" value="HAD superfamily/HAD-like"/>
    <property type="match status" value="1"/>
</dbReference>
<dbReference type="GO" id="GO:0140581">
    <property type="term" value="F:P-type monovalent copper transporter activity"/>
    <property type="evidence" value="ECO:0007669"/>
    <property type="project" value="UniProtKB-EC"/>
</dbReference>
<dbReference type="PANTHER" id="PTHR43520:SF8">
    <property type="entry name" value="P-TYPE CU(+) TRANSPORTER"/>
    <property type="match status" value="1"/>
</dbReference>
<dbReference type="GO" id="GO:0043682">
    <property type="term" value="F:P-type divalent copper transporter activity"/>
    <property type="evidence" value="ECO:0007669"/>
    <property type="project" value="TreeGrafter"/>
</dbReference>
<evidence type="ECO:0000256" key="7">
    <source>
        <dbReference type="ARBA" id="ARBA00022741"/>
    </source>
</evidence>
<dbReference type="GO" id="GO:0055070">
    <property type="term" value="P:copper ion homeostasis"/>
    <property type="evidence" value="ECO:0007669"/>
    <property type="project" value="TreeGrafter"/>
</dbReference>
<dbReference type="SFLD" id="SFLDS00003">
    <property type="entry name" value="Haloacid_Dehalogenase"/>
    <property type="match status" value="1"/>
</dbReference>
<evidence type="ECO:0000313" key="17">
    <source>
        <dbReference type="EMBL" id="KRK45944.1"/>
    </source>
</evidence>
<keyword evidence="12" id="KW-0186">Copper</keyword>
<evidence type="ECO:0000256" key="14">
    <source>
        <dbReference type="ARBA" id="ARBA00049289"/>
    </source>
</evidence>
<sequence>MEAIMMDHQNMSNMDHDNMKNMDHQHMDMQGMGHDEMNMDDMPGGHMIHMGNLKLKFWVSLVMAIPIILMTPMMGLKLPFQFTFTGSDWVVTAIGTALFFYGGKTFLDSAKMELADRKPAMMTLIAMGISVAYIYSLYAVIMNNIVDPSQHVMDFFWELATLIVIMLLGHWIEMNAIMAAGDAVQKLAELLPKQAHVIDGNNDIKEVDLTQVQVGNVLLVKGNETIPADGLIISGKTNVDEAMITGESKQVEKTIDDKVVGGSVNGNGEITLTVTGTGETGYLAQVVKLVSKAQSEKSNTETLADKVAGYLFYAALSVGILAFVVWLFTGTFSQALSILVTVLVIACPHALGLAIPLVVARSTSLSAKNGLLIKNRNALEVAHTIDTLLVDKTGTLTEGHFVVTNYKTYSKYFSESEIIGLMASLERGSTHPLGKGIIQKAEDLNLEIPTASDTQQINGIGLEGHIKANLYKIVSEAYVKKNQLLTDEMVSDNEGDSISYLIQNDKVIGYAAQGDQIKQESYGLVEQLTKMGIKTIMLTGDNQHAAEKVGVKLGIEDVRANLMPEDKAKIVGQLESEGHNVIMVGDGINDAPSLAGATIGMAIGSGTDVAIDSADVILVKSNPTDILKFLTLSRNTRLKMIQNLWWGAGYNIIALPLAAGILAPVGFILSPLVGAVVMSLSTIVVAVNAMTLHD</sequence>
<dbReference type="InterPro" id="IPR008250">
    <property type="entry name" value="ATPase_P-typ_transduc_dom_A_sf"/>
</dbReference>
<name>A0A0R1HIL8_9LACO</name>
<dbReference type="InterPro" id="IPR023299">
    <property type="entry name" value="ATPase_P-typ_cyto_dom_N"/>
</dbReference>
<evidence type="ECO:0000313" key="18">
    <source>
        <dbReference type="Proteomes" id="UP000051450"/>
    </source>
</evidence>
<feature type="transmembrane region" description="Helical" evidence="15">
    <location>
        <begin position="335"/>
        <end position="359"/>
    </location>
</feature>
<dbReference type="NCBIfam" id="TIGR01494">
    <property type="entry name" value="ATPase_P-type"/>
    <property type="match status" value="1"/>
</dbReference>
<dbReference type="SUPFAM" id="SSF81653">
    <property type="entry name" value="Calcium ATPase, transduction domain A"/>
    <property type="match status" value="1"/>
</dbReference>
<feature type="transmembrane region" description="Helical" evidence="15">
    <location>
        <begin position="644"/>
        <end position="666"/>
    </location>
</feature>
<dbReference type="InterPro" id="IPR027256">
    <property type="entry name" value="P-typ_ATPase_IB"/>
</dbReference>
<comment type="similarity">
    <text evidence="2 15">Belongs to the cation transport ATPase (P-type) (TC 3.A.3) family. Type IB subfamily.</text>
</comment>
<evidence type="ECO:0000256" key="10">
    <source>
        <dbReference type="ARBA" id="ARBA00022967"/>
    </source>
</evidence>
<keyword evidence="10" id="KW-1278">Translocase</keyword>
<evidence type="ECO:0000256" key="6">
    <source>
        <dbReference type="ARBA" id="ARBA00022723"/>
    </source>
</evidence>
<evidence type="ECO:0000256" key="5">
    <source>
        <dbReference type="ARBA" id="ARBA00022692"/>
    </source>
</evidence>
<dbReference type="GO" id="GO:0016887">
    <property type="term" value="F:ATP hydrolysis activity"/>
    <property type="evidence" value="ECO:0007669"/>
    <property type="project" value="InterPro"/>
</dbReference>
<dbReference type="PRINTS" id="PR00119">
    <property type="entry name" value="CATATPASE"/>
</dbReference>
<comment type="subcellular location">
    <subcellularLocation>
        <location evidence="1">Cell membrane</location>
        <topology evidence="1">Multi-pass membrane protein</topology>
    </subcellularLocation>
</comment>
<keyword evidence="4 15" id="KW-1003">Cell membrane</keyword>
<gene>
    <name evidence="17" type="ORF">FC66_GL000904</name>
</gene>
<dbReference type="SUPFAM" id="SSF56784">
    <property type="entry name" value="HAD-like"/>
    <property type="match status" value="1"/>
</dbReference>
<dbReference type="FunFam" id="2.70.150.10:FF:000020">
    <property type="entry name" value="Copper-exporting P-type ATPase A"/>
    <property type="match status" value="1"/>
</dbReference>
<dbReference type="GO" id="GO:0005524">
    <property type="term" value="F:ATP binding"/>
    <property type="evidence" value="ECO:0007669"/>
    <property type="project" value="UniProtKB-UniRule"/>
</dbReference>
<accession>A0A0R1HIL8</accession>
<feature type="transmembrane region" description="Helical" evidence="15">
    <location>
        <begin position="57"/>
        <end position="76"/>
    </location>
</feature>
<dbReference type="Gene3D" id="2.70.150.10">
    <property type="entry name" value="Calcium-transporting ATPase, cytoplasmic transduction domain A"/>
    <property type="match status" value="1"/>
</dbReference>
<keyword evidence="18" id="KW-1185">Reference proteome</keyword>
<evidence type="ECO:0000256" key="4">
    <source>
        <dbReference type="ARBA" id="ARBA00022475"/>
    </source>
</evidence>
<dbReference type="AlphaFoldDB" id="A0A0R1HIL8"/>
<evidence type="ECO:0000256" key="12">
    <source>
        <dbReference type="ARBA" id="ARBA00023008"/>
    </source>
</evidence>
<dbReference type="GO" id="GO:0005886">
    <property type="term" value="C:plasma membrane"/>
    <property type="evidence" value="ECO:0007669"/>
    <property type="project" value="UniProtKB-SubCell"/>
</dbReference>
<dbReference type="PATRIC" id="fig|1423719.4.peg.920"/>
<dbReference type="InterPro" id="IPR044492">
    <property type="entry name" value="P_typ_ATPase_HD_dom"/>
</dbReference>
<evidence type="ECO:0000256" key="15">
    <source>
        <dbReference type="RuleBase" id="RU362081"/>
    </source>
</evidence>
<keyword evidence="7 15" id="KW-0547">Nucleotide-binding</keyword>
<dbReference type="SUPFAM" id="SSF81665">
    <property type="entry name" value="Calcium ATPase, transmembrane domain M"/>
    <property type="match status" value="1"/>
</dbReference>
<evidence type="ECO:0000256" key="1">
    <source>
        <dbReference type="ARBA" id="ARBA00004651"/>
    </source>
</evidence>
<feature type="domain" description="P-type ATPase A" evidence="16">
    <location>
        <begin position="189"/>
        <end position="290"/>
    </location>
</feature>
<dbReference type="Pfam" id="PF00702">
    <property type="entry name" value="Hydrolase"/>
    <property type="match status" value="1"/>
</dbReference>
<dbReference type="SFLD" id="SFLDG00002">
    <property type="entry name" value="C1.7:_P-type_atpase_like"/>
    <property type="match status" value="1"/>
</dbReference>
<dbReference type="InterPro" id="IPR001757">
    <property type="entry name" value="P_typ_ATPase"/>
</dbReference>
<evidence type="ECO:0000256" key="13">
    <source>
        <dbReference type="ARBA" id="ARBA00023136"/>
    </source>
</evidence>
<feature type="transmembrane region" description="Helical" evidence="15">
    <location>
        <begin position="122"/>
        <end position="143"/>
    </location>
</feature>
<dbReference type="InterPro" id="IPR036412">
    <property type="entry name" value="HAD-like_sf"/>
</dbReference>
<keyword evidence="8" id="KW-0406">Ion transport</keyword>
<evidence type="ECO:0000256" key="2">
    <source>
        <dbReference type="ARBA" id="ARBA00006024"/>
    </source>
</evidence>
<dbReference type="Proteomes" id="UP000051450">
    <property type="component" value="Unassembled WGS sequence"/>
</dbReference>
<dbReference type="Pfam" id="PF00122">
    <property type="entry name" value="E1-E2_ATPase"/>
    <property type="match status" value="1"/>
</dbReference>
<protein>
    <recommendedName>
        <fullName evidence="3">P-type Cu(+) transporter</fullName>
        <ecNumber evidence="3">7.2.2.8</ecNumber>
    </recommendedName>
</protein>
<feature type="transmembrane region" description="Helical" evidence="15">
    <location>
        <begin position="672"/>
        <end position="692"/>
    </location>
</feature>
<dbReference type="SFLD" id="SFLDF00027">
    <property type="entry name" value="p-type_atpase"/>
    <property type="match status" value="1"/>
</dbReference>
<comment type="caution">
    <text evidence="17">The sequence shown here is derived from an EMBL/GenBank/DDBJ whole genome shotgun (WGS) entry which is preliminary data.</text>
</comment>
<dbReference type="Gene3D" id="3.40.1110.10">
    <property type="entry name" value="Calcium-transporting ATPase, cytoplasmic domain N"/>
    <property type="match status" value="1"/>
</dbReference>
<dbReference type="EMBL" id="AZDI01000003">
    <property type="protein sequence ID" value="KRK45944.1"/>
    <property type="molecule type" value="Genomic_DNA"/>
</dbReference>
<organism evidence="17 18">
    <name type="scientific">Dellaglioa algida DSM 15638</name>
    <dbReference type="NCBI Taxonomy" id="1423719"/>
    <lineage>
        <taxon>Bacteria</taxon>
        <taxon>Bacillati</taxon>
        <taxon>Bacillota</taxon>
        <taxon>Bacilli</taxon>
        <taxon>Lactobacillales</taxon>
        <taxon>Lactobacillaceae</taxon>
        <taxon>Dellaglioa</taxon>
    </lineage>
</organism>